<dbReference type="CDD" id="cd00170">
    <property type="entry name" value="SEC14"/>
    <property type="match status" value="1"/>
</dbReference>
<dbReference type="Pfam" id="PF00022">
    <property type="entry name" value="Actin"/>
    <property type="match status" value="1"/>
</dbReference>
<feature type="compositionally biased region" description="Basic residues" evidence="3">
    <location>
        <begin position="990"/>
        <end position="999"/>
    </location>
</feature>
<gene>
    <name evidence="5" type="primary">ACTA2</name>
    <name evidence="5" type="ORF">BLAG_LOCUS16563</name>
</gene>
<dbReference type="Pfam" id="PF13716">
    <property type="entry name" value="CRAL_TRIO_2"/>
    <property type="match status" value="1"/>
</dbReference>
<feature type="compositionally biased region" description="Polar residues" evidence="3">
    <location>
        <begin position="556"/>
        <end position="569"/>
    </location>
</feature>
<dbReference type="SMART" id="SM00268">
    <property type="entry name" value="ACTIN"/>
    <property type="match status" value="1"/>
</dbReference>
<dbReference type="Gene3D" id="3.30.420.40">
    <property type="match status" value="2"/>
</dbReference>
<dbReference type="OrthoDB" id="10037526at2759"/>
<dbReference type="SUPFAM" id="SSF53067">
    <property type="entry name" value="Actin-like ATPase domain"/>
    <property type="match status" value="2"/>
</dbReference>
<dbReference type="InterPro" id="IPR036865">
    <property type="entry name" value="CRAL-TRIO_dom_sf"/>
</dbReference>
<evidence type="ECO:0000256" key="1">
    <source>
        <dbReference type="ARBA" id="ARBA00006752"/>
    </source>
</evidence>
<accession>A0A8J9ZS91</accession>
<evidence type="ECO:0000313" key="5">
    <source>
        <dbReference type="EMBL" id="CAH1259194.1"/>
    </source>
</evidence>
<protein>
    <submittedName>
        <fullName evidence="5">ACTA2 protein</fullName>
    </submittedName>
</protein>
<feature type="compositionally biased region" description="Polar residues" evidence="3">
    <location>
        <begin position="1292"/>
        <end position="1301"/>
    </location>
</feature>
<feature type="region of interest" description="Disordered" evidence="3">
    <location>
        <begin position="1204"/>
        <end position="1371"/>
    </location>
</feature>
<sequence length="1846" mass="204528">MSNASMPDKEANIDPALPVMPSGKLMSVQGAILPGAFDQHGRPLICFPARHHGSLTEHFNSQDLAHVVQYFMVITRSSQKKNGFAFLADLTTTGLPAVHLIVETLQLVEIRSPRSVVCLYIVRPDNKAACKQLAKLLGVKTAKKGPQAKGLWDKCTIVGDVGELQNYIDPSQLTSDLGGYLTYDHQTWVQFRKVIEVFSKDTETVLERVPGVMRQLQALTHCKVDGSIEEAEQTADNVSQQCEVILHTLQLQAIYDRCKQILQLMRHPGRDQVFSQVAQKPVFLDAQVVVKECHRQLLAAHQVVDGLCGRVEKRLGWIRELVQYHIVSQQVLDCFSSGGRLPLAEETIIAEDIAQAEVALINFQRTFYSQARDQLNLLDHWVKKVDHILQQNVCESPDIHDHHDWVKQELTTLRTAVEKKHKFYKGVYDFYLQTKKVARWYYKALKFLILVEDKFATGDNYRGKPDLIRDHWEHQAQYFLGRYPSPSHQNLQKVQENVHLIPDMRLRNQGRLLINRCSVLSRLLHSQGGVARMDLAQVLRWKDQFERGTDDVSLGHTHNPTPSEISSLDLSDHAGQRRKDRRETNYHPANGNHRNSQSYGQGFTNGTGRRGGQHSDGSAPFRSDNSKFGIYGDSDSDPESSVYGRGVPSDNRTYGVYGDDSEEDGKDPHNGPMGVLPGDPRNGSMGAQPENPRGGSVGAPAEDLPGGHGSLYGRESRTSYADSGIGAVQGNSVSHSSGSPKFTSPHRRQVLNNGSKYTTITLDNDDTHDLSVSMYRDMTKGLMQQRDADRNSIGDSRRSSSGDSRRNSRENRRARQDSHLRQAWPAAGVSGTAVELSGGSFNASNNNSNSSVLSQVEEAVVTLREQQYSHDHQIYHTLSQAYQMIGGNQSQSTPKSPSKVPRKDGPTQNGKGARRKLPTPPHASAEADILRPHVRRSRGVAGKNVSTGRSRKSDADLSSLPQQQQIWNDFKAVDVKPQNRPRAENALPRKGPKTRNARRRREEDLQDDTVPVWRTDRGQESGREGKRTLGRKRAPSWQDLMTAEEEQDEVQERLRRAEQLLKEEEDVLEQERQIDELLRTSEISSGSEVGSGSRSEVNSGDRCQAPTETLPKVAADMQPANEESNTAIVDREDIVTGHSPASPVIDSEMSTTSQQSNGMPNGSPKGYDEETLESLWRGLEKMTPKKSVEESRKEEEIWAHLERLGVTGGTTPSAGGTTPGVGGTTPGVGGATPGVGGATSRTGGTAPGAGVTSDDVDLPLSLSPGSSSPFDHMTRPRSLSSEEVDSFMKSLVDSTRPSSQPGVGHLLGSSTETDGDVGTKKSQKGGLSESGRTSERSDMYDTDSPDIPNVKRTSLQTSRENQDSLLGLADNDLEDDISHTLEEDELLEILGQRSSPGMERQGKDSLQRVDLGHQDRSKREPPKIQPRKSKQVERSVSGREGVRGGVTAKVPPPVLPDMPPVQAAVQNLELDGYGPPVVIDNGTGLCKAGFSTDDMPRAVFPAMVGRPHYKDVMSGRYQDTYVGDAAQNMRGVLVLKYPVEHGIVTDWDDMEKIWEHALVNQLRVEPENHPLFLTEAAMNPHRHRERMMQIIFENFHVPYFYVAVQAVLSLYATGRTTGVVFDSGDGVSHTVPIYEGYSLPHAVHRLNLAGRDLTSYLMRILKERGHSFVTSAEHEIVRDMKERLCYVAGDFRTETEKAESSPHCEQVYVLPDGHSVVLSSERFRCGEVLFDPSLVGKEHGGIQYAVHDTVMKCDMDLRRELFSNIVLSGGTTLLQGLPERLEKELCSIVPSSLARSVQVVQPQDRKYLVWKGGAVLASMDQFRQAWISQQEYDEVGPGVVHRKCFS</sequence>
<evidence type="ECO:0000259" key="4">
    <source>
        <dbReference type="PROSITE" id="PS50191"/>
    </source>
</evidence>
<name>A0A8J9ZS91_BRALA</name>
<dbReference type="FunFam" id="3.30.420.40:FF:000058">
    <property type="entry name" value="Putative actin-related protein 5"/>
    <property type="match status" value="1"/>
</dbReference>
<feature type="compositionally biased region" description="Gly residues" evidence="3">
    <location>
        <begin position="1217"/>
        <end position="1237"/>
    </location>
</feature>
<feature type="compositionally biased region" description="Polar residues" evidence="3">
    <location>
        <begin position="592"/>
        <end position="602"/>
    </location>
</feature>
<feature type="compositionally biased region" description="Basic and acidic residues" evidence="3">
    <location>
        <begin position="1430"/>
        <end position="1442"/>
    </location>
</feature>
<feature type="region of interest" description="Disordered" evidence="3">
    <location>
        <begin position="549"/>
        <end position="764"/>
    </location>
</feature>
<feature type="compositionally biased region" description="Polar residues" evidence="3">
    <location>
        <begin position="729"/>
        <end position="742"/>
    </location>
</feature>
<dbReference type="FunFam" id="3.90.640.10:FF:000007">
    <property type="entry name" value="Actin like 7B"/>
    <property type="match status" value="1"/>
</dbReference>
<feature type="region of interest" description="Disordered" evidence="3">
    <location>
        <begin position="783"/>
        <end position="826"/>
    </location>
</feature>
<feature type="compositionally biased region" description="Basic and acidic residues" evidence="3">
    <location>
        <begin position="1014"/>
        <end position="1027"/>
    </location>
</feature>
<dbReference type="Gene3D" id="3.90.640.10">
    <property type="entry name" value="Actin, Chain A, domain 4"/>
    <property type="match status" value="1"/>
</dbReference>
<feature type="compositionally biased region" description="Low complexity" evidence="3">
    <location>
        <begin position="1258"/>
        <end position="1269"/>
    </location>
</feature>
<feature type="region of interest" description="Disordered" evidence="3">
    <location>
        <begin position="1391"/>
        <end position="1457"/>
    </location>
</feature>
<dbReference type="FunFam" id="3.30.420.40:FF:000002">
    <property type="entry name" value="Muscle actin"/>
    <property type="match status" value="1"/>
</dbReference>
<feature type="compositionally biased region" description="Polar residues" evidence="3">
    <location>
        <begin position="750"/>
        <end position="762"/>
    </location>
</feature>
<keyword evidence="6" id="KW-1185">Reference proteome</keyword>
<feature type="compositionally biased region" description="Basic and acidic residues" evidence="3">
    <location>
        <begin position="786"/>
        <end position="820"/>
    </location>
</feature>
<feature type="compositionally biased region" description="Polar residues" evidence="3">
    <location>
        <begin position="887"/>
        <end position="896"/>
    </location>
</feature>
<evidence type="ECO:0000256" key="3">
    <source>
        <dbReference type="SAM" id="MobiDB-lite"/>
    </source>
</evidence>
<dbReference type="InterPro" id="IPR004000">
    <property type="entry name" value="Actin"/>
</dbReference>
<proteinExistence type="inferred from homology"/>
<reference evidence="5" key="1">
    <citation type="submission" date="2022-01" db="EMBL/GenBank/DDBJ databases">
        <authorList>
            <person name="Braso-Vives M."/>
        </authorList>
    </citation>
    <scope>NUCLEOTIDE SEQUENCE</scope>
</reference>
<comment type="similarity">
    <text evidence="1 2">Belongs to the actin family.</text>
</comment>
<dbReference type="InterPro" id="IPR043129">
    <property type="entry name" value="ATPase_NBD"/>
</dbReference>
<dbReference type="PROSITE" id="PS50191">
    <property type="entry name" value="CRAL_TRIO"/>
    <property type="match status" value="1"/>
</dbReference>
<dbReference type="Gene3D" id="3.40.525.10">
    <property type="entry name" value="CRAL-TRIO lipid binding domain"/>
    <property type="match status" value="1"/>
</dbReference>
<dbReference type="PANTHER" id="PTHR11937">
    <property type="entry name" value="ACTIN"/>
    <property type="match status" value="1"/>
</dbReference>
<evidence type="ECO:0000313" key="6">
    <source>
        <dbReference type="Proteomes" id="UP000838412"/>
    </source>
</evidence>
<dbReference type="Proteomes" id="UP000838412">
    <property type="component" value="Chromosome 3"/>
</dbReference>
<feature type="compositionally biased region" description="Low complexity" evidence="3">
    <location>
        <begin position="1081"/>
        <end position="1100"/>
    </location>
</feature>
<feature type="compositionally biased region" description="Polar residues" evidence="3">
    <location>
        <begin position="1148"/>
        <end position="1160"/>
    </location>
</feature>
<dbReference type="InterPro" id="IPR001251">
    <property type="entry name" value="CRAL-TRIO_dom"/>
</dbReference>
<evidence type="ECO:0000256" key="2">
    <source>
        <dbReference type="RuleBase" id="RU000487"/>
    </source>
</evidence>
<feature type="domain" description="CRAL-TRIO" evidence="4">
    <location>
        <begin position="21"/>
        <end position="185"/>
    </location>
</feature>
<dbReference type="SMART" id="SM00516">
    <property type="entry name" value="SEC14"/>
    <property type="match status" value="1"/>
</dbReference>
<dbReference type="SUPFAM" id="SSF52087">
    <property type="entry name" value="CRAL/TRIO domain"/>
    <property type="match status" value="1"/>
</dbReference>
<feature type="compositionally biased region" description="Basic and acidic residues" evidence="3">
    <location>
        <begin position="570"/>
        <end position="585"/>
    </location>
</feature>
<feature type="region of interest" description="Disordered" evidence="3">
    <location>
        <begin position="887"/>
        <end position="1049"/>
    </location>
</feature>
<dbReference type="CDD" id="cd13397">
    <property type="entry name" value="ASKHA_NBD_actin_Arp-T1-3"/>
    <property type="match status" value="1"/>
</dbReference>
<organism evidence="5 6">
    <name type="scientific">Branchiostoma lanceolatum</name>
    <name type="common">Common lancelet</name>
    <name type="synonym">Amphioxus lanceolatum</name>
    <dbReference type="NCBI Taxonomy" id="7740"/>
    <lineage>
        <taxon>Eukaryota</taxon>
        <taxon>Metazoa</taxon>
        <taxon>Chordata</taxon>
        <taxon>Cephalochordata</taxon>
        <taxon>Leptocardii</taxon>
        <taxon>Amphioxiformes</taxon>
        <taxon>Branchiostomatidae</taxon>
        <taxon>Branchiostoma</taxon>
    </lineage>
</organism>
<feature type="region of interest" description="Disordered" evidence="3">
    <location>
        <begin position="1078"/>
        <end position="1170"/>
    </location>
</feature>
<feature type="compositionally biased region" description="Basic and acidic residues" evidence="3">
    <location>
        <begin position="1400"/>
        <end position="1422"/>
    </location>
</feature>
<dbReference type="EMBL" id="OV696688">
    <property type="protein sequence ID" value="CAH1259194.1"/>
    <property type="molecule type" value="Genomic_DNA"/>
</dbReference>
<dbReference type="PRINTS" id="PR00190">
    <property type="entry name" value="ACTIN"/>
</dbReference>